<feature type="signal peptide" evidence="1">
    <location>
        <begin position="1"/>
        <end position="21"/>
    </location>
</feature>
<feature type="chain" id="PRO_5012623435" description="DUF481 domain-containing protein" evidence="1">
    <location>
        <begin position="22"/>
        <end position="291"/>
    </location>
</feature>
<keyword evidence="3" id="KW-1185">Reference proteome</keyword>
<accession>A0A220VCY6</accession>
<evidence type="ECO:0000313" key="3">
    <source>
        <dbReference type="Proteomes" id="UP000242175"/>
    </source>
</evidence>
<sequence length="291" mass="33305">MLRKKFFLINLSLFPCLMVHASNNQVTENDEKVLQEAEQNITESGLNKQKVKAIQKQQLKKSIKKDSSGVWKNKVLLGFNSASGNSFKQSISSNLQFQYTQKRVQTNFGWAYGYGKDEDGNVNERNSSYNVSLKYLINQKWFVNNEASYVSDSFDSYYRTAQILIGPGYRAIDDGEFYLDFIVGPGWRYQKPNLNEDGLDSGVRRENTNEPVAFQQLNFKWQILKKTSINFKLLAVEGSSNNAYTANIGLTNAITDNLALSISNDYTYNTNILPTYSHYDNKVNVQIQYLF</sequence>
<evidence type="ECO:0000313" key="2">
    <source>
        <dbReference type="EMBL" id="ASK78268.1"/>
    </source>
</evidence>
<gene>
    <name evidence="2" type="ORF">CF386_04155</name>
</gene>
<protein>
    <recommendedName>
        <fullName evidence="4">DUF481 domain-containing protein</fullName>
    </recommendedName>
</protein>
<dbReference type="RefSeq" id="WP_089073176.1">
    <property type="nucleotide sequence ID" value="NZ_CBCSAM010000013.1"/>
</dbReference>
<dbReference type="OrthoDB" id="7625761at2"/>
<dbReference type="KEGG" id="pmai:CF386_04155"/>
<dbReference type="Pfam" id="PF04338">
    <property type="entry name" value="DUF481"/>
    <property type="match status" value="1"/>
</dbReference>
<keyword evidence="1" id="KW-0732">Signal</keyword>
<dbReference type="Proteomes" id="UP000242175">
    <property type="component" value="Chromosome large"/>
</dbReference>
<reference evidence="2 3" key="1">
    <citation type="journal article" date="2016" name="Int. J. Syst. Evol. Microbiol.">
        <title>Paraphotobacterium marinum gen. nov., sp. nov., a member of the family Vibrionaceae, isolated from surface seawater.</title>
        <authorList>
            <person name="Huang Z."/>
            <person name="Dong C."/>
            <person name="Shao Z."/>
        </authorList>
    </citation>
    <scope>NUCLEOTIDE SEQUENCE [LARGE SCALE GENOMIC DNA]</scope>
    <source>
        <strain evidence="2 3">NSCS20N07D</strain>
    </source>
</reference>
<organism evidence="2 3">
    <name type="scientific">Paraphotobacterium marinum</name>
    <dbReference type="NCBI Taxonomy" id="1755811"/>
    <lineage>
        <taxon>Bacteria</taxon>
        <taxon>Pseudomonadati</taxon>
        <taxon>Pseudomonadota</taxon>
        <taxon>Gammaproteobacteria</taxon>
        <taxon>Vibrionales</taxon>
        <taxon>Vibrionaceae</taxon>
        <taxon>Paraphotobacterium</taxon>
    </lineage>
</organism>
<dbReference type="AlphaFoldDB" id="A0A220VCY6"/>
<dbReference type="EMBL" id="CP022355">
    <property type="protein sequence ID" value="ASK78268.1"/>
    <property type="molecule type" value="Genomic_DNA"/>
</dbReference>
<dbReference type="InterPro" id="IPR007433">
    <property type="entry name" value="DUF481"/>
</dbReference>
<evidence type="ECO:0008006" key="4">
    <source>
        <dbReference type="Google" id="ProtNLM"/>
    </source>
</evidence>
<evidence type="ECO:0000256" key="1">
    <source>
        <dbReference type="SAM" id="SignalP"/>
    </source>
</evidence>
<proteinExistence type="predicted"/>
<name>A0A220VCY6_9GAMM</name>